<dbReference type="eggNOG" id="ENOG502SYRC">
    <property type="taxonomic scope" value="Eukaryota"/>
</dbReference>
<dbReference type="AlphaFoldDB" id="A0A0D3KJ15"/>
<evidence type="ECO:0000256" key="1">
    <source>
        <dbReference type="PROSITE-ProRule" id="PRU00175"/>
    </source>
</evidence>
<dbReference type="EnsemblProtists" id="EOD35750">
    <property type="protein sequence ID" value="EOD35750"/>
    <property type="gene ID" value="EMIHUDRAFT_313622"/>
</dbReference>
<evidence type="ECO:0000313" key="5">
    <source>
        <dbReference type="Proteomes" id="UP000013827"/>
    </source>
</evidence>
<proteinExistence type="predicted"/>
<dbReference type="GeneID" id="17281021"/>
<accession>A0A0D3KJ15</accession>
<dbReference type="GO" id="GO:0008270">
    <property type="term" value="F:zinc ion binding"/>
    <property type="evidence" value="ECO:0007669"/>
    <property type="project" value="UniProtKB-KW"/>
</dbReference>
<evidence type="ECO:0000256" key="2">
    <source>
        <dbReference type="SAM" id="MobiDB-lite"/>
    </source>
</evidence>
<dbReference type="KEGG" id="ehx:EMIHUDRAFT_313622"/>
<name>A0A0D3KJ15_EMIH1</name>
<dbReference type="Gene3D" id="3.30.40.10">
    <property type="entry name" value="Zinc/RING finger domain, C3HC4 (zinc finger)"/>
    <property type="match status" value="1"/>
</dbReference>
<dbReference type="InterPro" id="IPR013083">
    <property type="entry name" value="Znf_RING/FYVE/PHD"/>
</dbReference>
<dbReference type="SUPFAM" id="SSF57850">
    <property type="entry name" value="RING/U-box"/>
    <property type="match status" value="1"/>
</dbReference>
<dbReference type="Proteomes" id="UP000013827">
    <property type="component" value="Unassembled WGS sequence"/>
</dbReference>
<protein>
    <recommendedName>
        <fullName evidence="3">RING-type domain-containing protein</fullName>
    </recommendedName>
</protein>
<keyword evidence="1" id="KW-0862">Zinc</keyword>
<dbReference type="InterPro" id="IPR001841">
    <property type="entry name" value="Znf_RING"/>
</dbReference>
<keyword evidence="1" id="KW-0479">Metal-binding</keyword>
<reference evidence="5" key="1">
    <citation type="journal article" date="2013" name="Nature">
        <title>Pan genome of the phytoplankton Emiliania underpins its global distribution.</title>
        <authorList>
            <person name="Read B.A."/>
            <person name="Kegel J."/>
            <person name="Klute M.J."/>
            <person name="Kuo A."/>
            <person name="Lefebvre S.C."/>
            <person name="Maumus F."/>
            <person name="Mayer C."/>
            <person name="Miller J."/>
            <person name="Monier A."/>
            <person name="Salamov A."/>
            <person name="Young J."/>
            <person name="Aguilar M."/>
            <person name="Claverie J.M."/>
            <person name="Frickenhaus S."/>
            <person name="Gonzalez K."/>
            <person name="Herman E.K."/>
            <person name="Lin Y.C."/>
            <person name="Napier J."/>
            <person name="Ogata H."/>
            <person name="Sarno A.F."/>
            <person name="Shmutz J."/>
            <person name="Schroeder D."/>
            <person name="de Vargas C."/>
            <person name="Verret F."/>
            <person name="von Dassow P."/>
            <person name="Valentin K."/>
            <person name="Van de Peer Y."/>
            <person name="Wheeler G."/>
            <person name="Dacks J.B."/>
            <person name="Delwiche C.F."/>
            <person name="Dyhrman S.T."/>
            <person name="Glockner G."/>
            <person name="John U."/>
            <person name="Richards T."/>
            <person name="Worden A.Z."/>
            <person name="Zhang X."/>
            <person name="Grigoriev I.V."/>
            <person name="Allen A.E."/>
            <person name="Bidle K."/>
            <person name="Borodovsky M."/>
            <person name="Bowler C."/>
            <person name="Brownlee C."/>
            <person name="Cock J.M."/>
            <person name="Elias M."/>
            <person name="Gladyshev V.N."/>
            <person name="Groth M."/>
            <person name="Guda C."/>
            <person name="Hadaegh A."/>
            <person name="Iglesias-Rodriguez M.D."/>
            <person name="Jenkins J."/>
            <person name="Jones B.M."/>
            <person name="Lawson T."/>
            <person name="Leese F."/>
            <person name="Lindquist E."/>
            <person name="Lobanov A."/>
            <person name="Lomsadze A."/>
            <person name="Malik S.B."/>
            <person name="Marsh M.E."/>
            <person name="Mackinder L."/>
            <person name="Mock T."/>
            <person name="Mueller-Roeber B."/>
            <person name="Pagarete A."/>
            <person name="Parker M."/>
            <person name="Probert I."/>
            <person name="Quesneville H."/>
            <person name="Raines C."/>
            <person name="Rensing S.A."/>
            <person name="Riano-Pachon D.M."/>
            <person name="Richier S."/>
            <person name="Rokitta S."/>
            <person name="Shiraiwa Y."/>
            <person name="Soanes D.M."/>
            <person name="van der Giezen M."/>
            <person name="Wahlund T.M."/>
            <person name="Williams B."/>
            <person name="Wilson W."/>
            <person name="Wolfe G."/>
            <person name="Wurch L.L."/>
        </authorList>
    </citation>
    <scope>NUCLEOTIDE SEQUENCE</scope>
</reference>
<keyword evidence="1" id="KW-0863">Zinc-finger</keyword>
<feature type="region of interest" description="Disordered" evidence="2">
    <location>
        <begin position="92"/>
        <end position="140"/>
    </location>
</feature>
<feature type="domain" description="RING-type" evidence="3">
    <location>
        <begin position="31"/>
        <end position="69"/>
    </location>
</feature>
<reference evidence="4" key="2">
    <citation type="submission" date="2024-10" db="UniProtKB">
        <authorList>
            <consortium name="EnsemblProtists"/>
        </authorList>
    </citation>
    <scope>IDENTIFICATION</scope>
</reference>
<dbReference type="Pfam" id="PF13920">
    <property type="entry name" value="zf-C3HC4_3"/>
    <property type="match status" value="1"/>
</dbReference>
<evidence type="ECO:0000313" key="4">
    <source>
        <dbReference type="EnsemblProtists" id="EOD35750"/>
    </source>
</evidence>
<dbReference type="HOGENOM" id="CLU_1889697_0_0_1"/>
<sequence length="140" mass="14259">MPLAEALPRLEALVEAAGEVEEKVGAEERQCDLCYDAPRSVRFACGHALYCETCAPRVLERDSNCPACRQPALPIAATGRLVAAQTTFVHQPPTRTVPQAQPVGATAAVGGRGGRGGRGRGGRGGPGGRGGRGAGRGGSA</sequence>
<feature type="compositionally biased region" description="Gly residues" evidence="2">
    <location>
        <begin position="122"/>
        <end position="140"/>
    </location>
</feature>
<dbReference type="RefSeq" id="XP_005788179.1">
    <property type="nucleotide sequence ID" value="XM_005788122.1"/>
</dbReference>
<dbReference type="PaxDb" id="2903-EOD35750"/>
<dbReference type="PROSITE" id="PS50089">
    <property type="entry name" value="ZF_RING_2"/>
    <property type="match status" value="1"/>
</dbReference>
<evidence type="ECO:0000259" key="3">
    <source>
        <dbReference type="PROSITE" id="PS50089"/>
    </source>
</evidence>
<organism evidence="4 5">
    <name type="scientific">Emiliania huxleyi (strain CCMP1516)</name>
    <dbReference type="NCBI Taxonomy" id="280463"/>
    <lineage>
        <taxon>Eukaryota</taxon>
        <taxon>Haptista</taxon>
        <taxon>Haptophyta</taxon>
        <taxon>Prymnesiophyceae</taxon>
        <taxon>Isochrysidales</taxon>
        <taxon>Noelaerhabdaceae</taxon>
        <taxon>Emiliania</taxon>
    </lineage>
</organism>
<keyword evidence="5" id="KW-1185">Reference proteome</keyword>